<name>A0A7J7KR34_BUGNE</name>
<comment type="caution">
    <text evidence="1">The sequence shown here is derived from an EMBL/GenBank/DDBJ whole genome shotgun (WGS) entry which is preliminary data.</text>
</comment>
<proteinExistence type="predicted"/>
<protein>
    <submittedName>
        <fullName evidence="1">Uncharacterized protein</fullName>
    </submittedName>
</protein>
<evidence type="ECO:0000313" key="1">
    <source>
        <dbReference type="EMBL" id="KAF6040634.1"/>
    </source>
</evidence>
<sequence length="101" mass="11073">MYISSKRNSLIYIWIVAMTIGAQKKRASLVRQQSSSEGLLLLSGRCSTFNSLQGDNSMYVQNPPDTACEADYLLLRDPNRSGESNNSVVLERSKAIGAKAS</sequence>
<dbReference type="EMBL" id="VXIV02000119">
    <property type="protein sequence ID" value="KAF6040634.1"/>
    <property type="molecule type" value="Genomic_DNA"/>
</dbReference>
<evidence type="ECO:0000313" key="2">
    <source>
        <dbReference type="Proteomes" id="UP000593567"/>
    </source>
</evidence>
<reference evidence="1" key="1">
    <citation type="submission" date="2020-06" db="EMBL/GenBank/DDBJ databases">
        <title>Draft genome of Bugula neritina, a colonial animal packing powerful symbionts and potential medicines.</title>
        <authorList>
            <person name="Rayko M."/>
        </authorList>
    </citation>
    <scope>NUCLEOTIDE SEQUENCE [LARGE SCALE GENOMIC DNA]</scope>
    <source>
        <strain evidence="1">Kwan_BN1</strain>
    </source>
</reference>
<dbReference type="AlphaFoldDB" id="A0A7J7KR34"/>
<gene>
    <name evidence="1" type="ORF">EB796_001047</name>
</gene>
<keyword evidence="2" id="KW-1185">Reference proteome</keyword>
<accession>A0A7J7KR34</accession>
<dbReference type="Proteomes" id="UP000593567">
    <property type="component" value="Unassembled WGS sequence"/>
</dbReference>
<organism evidence="1 2">
    <name type="scientific">Bugula neritina</name>
    <name type="common">Brown bryozoan</name>
    <name type="synonym">Sertularia neritina</name>
    <dbReference type="NCBI Taxonomy" id="10212"/>
    <lineage>
        <taxon>Eukaryota</taxon>
        <taxon>Metazoa</taxon>
        <taxon>Spiralia</taxon>
        <taxon>Lophotrochozoa</taxon>
        <taxon>Bryozoa</taxon>
        <taxon>Gymnolaemata</taxon>
        <taxon>Cheilostomatida</taxon>
        <taxon>Flustrina</taxon>
        <taxon>Buguloidea</taxon>
        <taxon>Bugulidae</taxon>
        <taxon>Bugula</taxon>
    </lineage>
</organism>